<feature type="transmembrane region" description="Helical" evidence="8">
    <location>
        <begin position="625"/>
        <end position="649"/>
    </location>
</feature>
<feature type="transmembrane region" description="Helical" evidence="8">
    <location>
        <begin position="496"/>
        <end position="515"/>
    </location>
</feature>
<evidence type="ECO:0000256" key="4">
    <source>
        <dbReference type="ARBA" id="ARBA00022692"/>
    </source>
</evidence>
<dbReference type="CDD" id="cd17336">
    <property type="entry name" value="MFS_SLCO_OATP"/>
    <property type="match status" value="1"/>
</dbReference>
<feature type="transmembrane region" description="Helical" evidence="8">
    <location>
        <begin position="209"/>
        <end position="232"/>
    </location>
</feature>
<feature type="transmembrane region" description="Helical" evidence="8">
    <location>
        <begin position="423"/>
        <end position="442"/>
    </location>
</feature>
<feature type="transmembrane region" description="Helical" evidence="8">
    <location>
        <begin position="293"/>
        <end position="315"/>
    </location>
</feature>
<feature type="transmembrane region" description="Helical" evidence="8">
    <location>
        <begin position="714"/>
        <end position="737"/>
    </location>
</feature>
<evidence type="ECO:0000256" key="9">
    <source>
        <dbReference type="SAM" id="MobiDB-lite"/>
    </source>
</evidence>
<dbReference type="Gene3D" id="1.20.1250.20">
    <property type="entry name" value="MFS general substrate transporter like domains"/>
    <property type="match status" value="1"/>
</dbReference>
<dbReference type="OrthoDB" id="5062115at2759"/>
<keyword evidence="6 8" id="KW-0472">Membrane</keyword>
<evidence type="ECO:0000256" key="5">
    <source>
        <dbReference type="ARBA" id="ARBA00022989"/>
    </source>
</evidence>
<evidence type="ECO:0000256" key="1">
    <source>
        <dbReference type="ARBA" id="ARBA00004651"/>
    </source>
</evidence>
<dbReference type="SUPFAM" id="SSF103473">
    <property type="entry name" value="MFS general substrate transporter"/>
    <property type="match status" value="1"/>
</dbReference>
<dbReference type="STRING" id="46835.A0A504Y968"/>
<dbReference type="GO" id="GO:0043252">
    <property type="term" value="P:sodium-independent organic anion transport"/>
    <property type="evidence" value="ECO:0007669"/>
    <property type="project" value="TreeGrafter"/>
</dbReference>
<keyword evidence="8" id="KW-0813">Transport</keyword>
<dbReference type="Pfam" id="PF03137">
    <property type="entry name" value="OATP"/>
    <property type="match status" value="1"/>
</dbReference>
<keyword evidence="5 8" id="KW-1133">Transmembrane helix</keyword>
<keyword evidence="4 8" id="KW-0812">Transmembrane</keyword>
<feature type="transmembrane region" description="Helical" evidence="8">
    <location>
        <begin position="141"/>
        <end position="162"/>
    </location>
</feature>
<evidence type="ECO:0000256" key="7">
    <source>
        <dbReference type="ARBA" id="ARBA00023157"/>
    </source>
</evidence>
<feature type="transmembrane region" description="Helical" evidence="8">
    <location>
        <begin position="462"/>
        <end position="484"/>
    </location>
</feature>
<name>A0A504Y968_FASGI</name>
<keyword evidence="12" id="KW-1185">Reference proteome</keyword>
<sequence length="777" mass="85064">MSIAQEASTSAEYENPVHTGTPNQNVTFSLKDPDSPCGTFFPSHNMVIENDKRLQCGLLTWRPRCLKDAGNIKAFLAAACFISCLQAAYSGYAASQVTTLEKRFAVGSSVMGVVNSFFEIGYIFSVVFVSYAGGSGHVPRWISCGLFVMSVGALFWSLPHFLFPEAKLVPGLAISEPVCAVSSRRSNCTLPDCSVSSQPKTDESISGYAFLPIFFAAQMLIGGGSSPILTLAPPFIDDHVHPTKAPPMIASQYAAAAMGPVLGFALGALVLQYPADLFVLPALKPTDPEWIGAWWVGFIFLGMLVFIGAIILLLFPRKLIGLSDSPLKKLSSRQSAPVLQENGSATFGRIPVQSRIDSGRTLHSSSEPTLSIRDPWSCSSRTFPRSRRSNYNCAPHLRCRIFESPENWSKFSSALRSIVRNKIYLVVCMCICSEMFMIIGFASFLPKYLEMEYHISKSATSAIAGGLIVPSGALGILIGGLILHRFRFHRRAAIQFVLFVNLIILGCITSFFFLGCHNPPIAGVTRGYPNQENRTVWPGIDLTVSQCNQNCRCDRNAWFPVCHSPSGISFISPCFAGCTKRSTGLDPFERAFFEDCSCLPMLTGNNTHEWGRVVHDQCPLQCNTIVLFVIVLTTCLFLTGVIQNPLLMVTMRSVNHSERSFALGLQFVIIRLLANMPSPIVFGRVIDEACRYWRYESGRRGDCAFVDVRKLNNYMAGLGVTIKGTGFLFYLLLLYLLRSSTGTQAVNELGLGPPPILHKTDASPDSSAAPSNPPQMV</sequence>
<dbReference type="EMBL" id="SUNJ01014177">
    <property type="protein sequence ID" value="TPP56705.1"/>
    <property type="molecule type" value="Genomic_DNA"/>
</dbReference>
<dbReference type="GO" id="GO:0015347">
    <property type="term" value="F:sodium-independent organic anion transmembrane transporter activity"/>
    <property type="evidence" value="ECO:0007669"/>
    <property type="project" value="TreeGrafter"/>
</dbReference>
<dbReference type="GO" id="GO:0016323">
    <property type="term" value="C:basolateral plasma membrane"/>
    <property type="evidence" value="ECO:0007669"/>
    <property type="project" value="TreeGrafter"/>
</dbReference>
<feature type="transmembrane region" description="Helical" evidence="8">
    <location>
        <begin position="661"/>
        <end position="682"/>
    </location>
</feature>
<evidence type="ECO:0000313" key="12">
    <source>
        <dbReference type="Proteomes" id="UP000316759"/>
    </source>
</evidence>
<dbReference type="NCBIfam" id="TIGR00805">
    <property type="entry name" value="oat"/>
    <property type="match status" value="1"/>
</dbReference>
<comment type="similarity">
    <text evidence="2 8">Belongs to the organo anion transporter (TC 2.A.60) family.</text>
</comment>
<evidence type="ECO:0000256" key="6">
    <source>
        <dbReference type="ARBA" id="ARBA00023136"/>
    </source>
</evidence>
<dbReference type="PANTHER" id="PTHR11388:SF100">
    <property type="entry name" value="SOLUTE CARRIER ORGANIC ANION TRANSPORTER FAMILY MEMBER 4A1"/>
    <property type="match status" value="1"/>
</dbReference>
<proteinExistence type="inferred from homology"/>
<protein>
    <recommendedName>
        <fullName evidence="8">Solute carrier organic anion transporter family member</fullName>
    </recommendedName>
</protein>
<dbReference type="PROSITE" id="PS51465">
    <property type="entry name" value="KAZAL_2"/>
    <property type="match status" value="1"/>
</dbReference>
<feature type="transmembrane region" description="Helical" evidence="8">
    <location>
        <begin position="253"/>
        <end position="273"/>
    </location>
</feature>
<dbReference type="InterPro" id="IPR002350">
    <property type="entry name" value="Kazal_dom"/>
</dbReference>
<dbReference type="AlphaFoldDB" id="A0A504Y968"/>
<evidence type="ECO:0000313" key="11">
    <source>
        <dbReference type="EMBL" id="TPP56705.1"/>
    </source>
</evidence>
<keyword evidence="8" id="KW-0406">Ion transport</keyword>
<evidence type="ECO:0000259" key="10">
    <source>
        <dbReference type="PROSITE" id="PS51465"/>
    </source>
</evidence>
<dbReference type="InterPro" id="IPR036259">
    <property type="entry name" value="MFS_trans_sf"/>
</dbReference>
<evidence type="ECO:0000256" key="2">
    <source>
        <dbReference type="ARBA" id="ARBA00009657"/>
    </source>
</evidence>
<dbReference type="Proteomes" id="UP000316759">
    <property type="component" value="Unassembled WGS sequence"/>
</dbReference>
<gene>
    <name evidence="11" type="ORF">FGIG_01647</name>
</gene>
<evidence type="ECO:0000256" key="3">
    <source>
        <dbReference type="ARBA" id="ARBA00022475"/>
    </source>
</evidence>
<accession>A0A504Y968</accession>
<comment type="caution">
    <text evidence="11">The sequence shown here is derived from an EMBL/GenBank/DDBJ whole genome shotgun (WGS) entry which is preliminary data.</text>
</comment>
<keyword evidence="3" id="KW-1003">Cell membrane</keyword>
<comment type="subcellular location">
    <subcellularLocation>
        <location evidence="1 8">Cell membrane</location>
        <topology evidence="1 8">Multi-pass membrane protein</topology>
    </subcellularLocation>
</comment>
<feature type="transmembrane region" description="Helical" evidence="8">
    <location>
        <begin position="104"/>
        <end position="129"/>
    </location>
</feature>
<keyword evidence="7" id="KW-1015">Disulfide bond</keyword>
<dbReference type="GO" id="GO:0006811">
    <property type="term" value="P:monoatomic ion transport"/>
    <property type="evidence" value="ECO:0007669"/>
    <property type="project" value="UniProtKB-KW"/>
</dbReference>
<feature type="domain" description="Kazal-like" evidence="10">
    <location>
        <begin position="541"/>
        <end position="600"/>
    </location>
</feature>
<feature type="transmembrane region" description="Helical" evidence="8">
    <location>
        <begin position="72"/>
        <end position="92"/>
    </location>
</feature>
<organism evidence="11 12">
    <name type="scientific">Fasciola gigantica</name>
    <name type="common">Giant liver fluke</name>
    <dbReference type="NCBI Taxonomy" id="46835"/>
    <lineage>
        <taxon>Eukaryota</taxon>
        <taxon>Metazoa</taxon>
        <taxon>Spiralia</taxon>
        <taxon>Lophotrochozoa</taxon>
        <taxon>Platyhelminthes</taxon>
        <taxon>Trematoda</taxon>
        <taxon>Digenea</taxon>
        <taxon>Plagiorchiida</taxon>
        <taxon>Echinostomata</taxon>
        <taxon>Echinostomatoidea</taxon>
        <taxon>Fasciolidae</taxon>
        <taxon>Fasciola</taxon>
    </lineage>
</organism>
<reference evidence="11 12" key="1">
    <citation type="submission" date="2019-04" db="EMBL/GenBank/DDBJ databases">
        <title>Annotation for the trematode Fasciola gigantica.</title>
        <authorList>
            <person name="Choi Y.-J."/>
        </authorList>
    </citation>
    <scope>NUCLEOTIDE SEQUENCE [LARGE SCALE GENOMIC DNA]</scope>
    <source>
        <strain evidence="11">Uganda_cow_1</strain>
    </source>
</reference>
<feature type="region of interest" description="Disordered" evidence="9">
    <location>
        <begin position="1"/>
        <end position="22"/>
    </location>
</feature>
<dbReference type="PANTHER" id="PTHR11388">
    <property type="entry name" value="ORGANIC ANION TRANSPORTER"/>
    <property type="match status" value="1"/>
</dbReference>
<dbReference type="InterPro" id="IPR004156">
    <property type="entry name" value="OATP"/>
</dbReference>
<evidence type="ECO:0000256" key="8">
    <source>
        <dbReference type="RuleBase" id="RU362056"/>
    </source>
</evidence>